<accession>A8SJ96</accession>
<evidence type="ECO:0000313" key="6">
    <source>
        <dbReference type="Proteomes" id="UP000003162"/>
    </source>
</evidence>
<dbReference type="InterPro" id="IPR002699">
    <property type="entry name" value="V_ATPase_D"/>
</dbReference>
<dbReference type="GO" id="GO:0005524">
    <property type="term" value="F:ATP binding"/>
    <property type="evidence" value="ECO:0007669"/>
    <property type="project" value="UniProtKB-UniRule"/>
</dbReference>
<evidence type="ECO:0000256" key="4">
    <source>
        <dbReference type="HAMAP-Rule" id="MF_00271"/>
    </source>
</evidence>
<dbReference type="eggNOG" id="COG1394">
    <property type="taxonomic scope" value="Bacteria"/>
</dbReference>
<dbReference type="GO" id="GO:0016787">
    <property type="term" value="F:hydrolase activity"/>
    <property type="evidence" value="ECO:0007669"/>
    <property type="project" value="UniProtKB-KW"/>
</dbReference>
<evidence type="ECO:0000256" key="1">
    <source>
        <dbReference type="ARBA" id="ARBA00005850"/>
    </source>
</evidence>
<dbReference type="Gene3D" id="1.10.287.3240">
    <property type="match status" value="1"/>
</dbReference>
<dbReference type="HOGENOM" id="CLU_069688_2_0_9"/>
<keyword evidence="2 4" id="KW-0813">Transport</keyword>
<comment type="similarity">
    <text evidence="1 4">Belongs to the V-ATPase D subunit family.</text>
</comment>
<evidence type="ECO:0000256" key="3">
    <source>
        <dbReference type="ARBA" id="ARBA00023065"/>
    </source>
</evidence>
<keyword evidence="4" id="KW-0066">ATP synthesis</keyword>
<dbReference type="PANTHER" id="PTHR11671">
    <property type="entry name" value="V-TYPE ATP SYNTHASE SUBUNIT D"/>
    <property type="match status" value="1"/>
</dbReference>
<dbReference type="GO" id="GO:0042777">
    <property type="term" value="P:proton motive force-driven plasma membrane ATP synthesis"/>
    <property type="evidence" value="ECO:0007669"/>
    <property type="project" value="UniProtKB-UniRule"/>
</dbReference>
<evidence type="ECO:0000256" key="2">
    <source>
        <dbReference type="ARBA" id="ARBA00022448"/>
    </source>
</evidence>
<name>A8SJ96_9FIRM</name>
<dbReference type="Proteomes" id="UP000003162">
    <property type="component" value="Unassembled WGS sequence"/>
</dbReference>
<comment type="function">
    <text evidence="4">Produces ATP from ADP in the presence of a proton gradient across the membrane.</text>
</comment>
<keyword evidence="3 4" id="KW-0406">Ion transport</keyword>
<sequence>MEGGNMIQNIAPTKSNLLKIKQDLKLSKVGYNLIDKKRTVLIKEMMQQIEKAKEIQEDVKVLFEKAYSTLEEANITMGVMNVQDISLSIDKSENFEISYKSIMGLDVPSVKYEHGTLRPHYGMYMTSPAIDEAIKMFQKIKRLVYRLAETENTVYKLSIEIKKNQKRANALDKIQIPNLEETEKYISEVLEEKEREDFYRLKKIKKKKNA</sequence>
<dbReference type="HAMAP" id="MF_00271">
    <property type="entry name" value="ATP_synth_D_arch"/>
    <property type="match status" value="1"/>
</dbReference>
<keyword evidence="5" id="KW-0378">Hydrolase</keyword>
<dbReference type="AlphaFoldDB" id="A8SJ96"/>
<dbReference type="Pfam" id="PF01813">
    <property type="entry name" value="ATP-synt_D"/>
    <property type="match status" value="1"/>
</dbReference>
<dbReference type="GO" id="GO:0046933">
    <property type="term" value="F:proton-transporting ATP synthase activity, rotational mechanism"/>
    <property type="evidence" value="ECO:0007669"/>
    <property type="project" value="UniProtKB-UniRule"/>
</dbReference>
<dbReference type="NCBIfam" id="TIGR00309">
    <property type="entry name" value="V_ATPase_subD"/>
    <property type="match status" value="1"/>
</dbReference>
<dbReference type="GO" id="GO:0046961">
    <property type="term" value="F:proton-transporting ATPase activity, rotational mechanism"/>
    <property type="evidence" value="ECO:0007669"/>
    <property type="project" value="InterPro"/>
</dbReference>
<reference evidence="5 6" key="2">
    <citation type="submission" date="2007-09" db="EMBL/GenBank/DDBJ databases">
        <authorList>
            <person name="Fulton L."/>
            <person name="Clifton S."/>
            <person name="Fulton B."/>
            <person name="Xu J."/>
            <person name="Minx P."/>
            <person name="Pepin K.H."/>
            <person name="Johnson M."/>
            <person name="Thiruvilangam P."/>
            <person name="Bhonagiri V."/>
            <person name="Nash W.E."/>
            <person name="Mardis E.R."/>
            <person name="Wilson R.K."/>
        </authorList>
    </citation>
    <scope>NUCLEOTIDE SEQUENCE [LARGE SCALE GENOMIC DNA]</scope>
    <source>
        <strain evidence="5 6">ATCC 33270</strain>
    </source>
</reference>
<keyword evidence="4" id="KW-0375">Hydrogen ion transport</keyword>
<organism evidence="5 6">
    <name type="scientific">Parvimonas micra ATCC 33270</name>
    <dbReference type="NCBI Taxonomy" id="411465"/>
    <lineage>
        <taxon>Bacteria</taxon>
        <taxon>Bacillati</taxon>
        <taxon>Bacillota</taxon>
        <taxon>Tissierellia</taxon>
        <taxon>Tissierellales</taxon>
        <taxon>Peptoniphilaceae</taxon>
        <taxon>Parvimonas</taxon>
    </lineage>
</organism>
<proteinExistence type="inferred from homology"/>
<evidence type="ECO:0000313" key="5">
    <source>
        <dbReference type="EMBL" id="EDP24399.1"/>
    </source>
</evidence>
<protein>
    <recommendedName>
        <fullName evidence="4">V-type ATP synthase subunit D</fullName>
    </recommendedName>
    <alternativeName>
        <fullName evidence="4">V-ATPase subunit D</fullName>
    </alternativeName>
</protein>
<gene>
    <name evidence="4" type="primary">atpD</name>
    <name evidence="5" type="ORF">PEPMIC_00248</name>
</gene>
<comment type="caution">
    <text evidence="5">The sequence shown here is derived from an EMBL/GenBank/DDBJ whole genome shotgun (WGS) entry which is preliminary data.</text>
</comment>
<reference evidence="5 6" key="1">
    <citation type="submission" date="2007-09" db="EMBL/GenBank/DDBJ databases">
        <title>Draft genome sequence of Peptostreptococcus micros (ATCC 33270).</title>
        <authorList>
            <person name="Sudarsanam P."/>
            <person name="Ley R."/>
            <person name="Guruge J."/>
            <person name="Turnbaugh P.J."/>
            <person name="Mahowald M."/>
            <person name="Liep D."/>
            <person name="Gordon J."/>
        </authorList>
    </citation>
    <scope>NUCLEOTIDE SEQUENCE [LARGE SCALE GENOMIC DNA]</scope>
    <source>
        <strain evidence="5 6">ATCC 33270</strain>
    </source>
</reference>
<dbReference type="EMBL" id="ABEE02000015">
    <property type="protein sequence ID" value="EDP24399.1"/>
    <property type="molecule type" value="Genomic_DNA"/>
</dbReference>